<organism evidence="1 2">
    <name type="scientific">Glossina pallidipes</name>
    <name type="common">Tsetse fly</name>
    <dbReference type="NCBI Taxonomy" id="7398"/>
    <lineage>
        <taxon>Eukaryota</taxon>
        <taxon>Metazoa</taxon>
        <taxon>Ecdysozoa</taxon>
        <taxon>Arthropoda</taxon>
        <taxon>Hexapoda</taxon>
        <taxon>Insecta</taxon>
        <taxon>Pterygota</taxon>
        <taxon>Neoptera</taxon>
        <taxon>Endopterygota</taxon>
        <taxon>Diptera</taxon>
        <taxon>Brachycera</taxon>
        <taxon>Muscomorpha</taxon>
        <taxon>Hippoboscoidea</taxon>
        <taxon>Glossinidae</taxon>
        <taxon>Glossina</taxon>
    </lineage>
</organism>
<protein>
    <submittedName>
        <fullName evidence="1">Uncharacterized protein</fullName>
    </submittedName>
</protein>
<proteinExistence type="predicted"/>
<keyword evidence="2" id="KW-1185">Reference proteome</keyword>
<dbReference type="VEuPathDB" id="VectorBase:GPAI025228"/>
<evidence type="ECO:0000313" key="2">
    <source>
        <dbReference type="Proteomes" id="UP000092445"/>
    </source>
</evidence>
<dbReference type="AlphaFoldDB" id="A0A1A9ZU96"/>
<evidence type="ECO:0000313" key="1">
    <source>
        <dbReference type="EnsemblMetazoa" id="GPAI025228-PA"/>
    </source>
</evidence>
<reference evidence="1" key="2">
    <citation type="submission" date="2020-05" db="UniProtKB">
        <authorList>
            <consortium name="EnsemblMetazoa"/>
        </authorList>
    </citation>
    <scope>IDENTIFICATION</scope>
    <source>
        <strain evidence="1">IAEA</strain>
    </source>
</reference>
<reference evidence="2" key="1">
    <citation type="submission" date="2014-03" db="EMBL/GenBank/DDBJ databases">
        <authorList>
            <person name="Aksoy S."/>
            <person name="Warren W."/>
            <person name="Wilson R.K."/>
        </authorList>
    </citation>
    <scope>NUCLEOTIDE SEQUENCE [LARGE SCALE GENOMIC DNA]</scope>
    <source>
        <strain evidence="2">IAEA</strain>
    </source>
</reference>
<name>A0A1A9ZU96_GLOPL</name>
<accession>A0A1A9ZU96</accession>
<dbReference type="EnsemblMetazoa" id="GPAI025228-RA">
    <property type="protein sequence ID" value="GPAI025228-PA"/>
    <property type="gene ID" value="GPAI025228"/>
</dbReference>
<dbReference type="Proteomes" id="UP000092445">
    <property type="component" value="Unassembled WGS sequence"/>
</dbReference>
<sequence length="177" mass="20358">MEKIQICIHLPNVGGFTLRRSVPQKICNKFRDELIMSVYKSQKFQTESRSLEHVIYTFGVNYPVHLSFEFRDVNDHPENPLALTVANTDSQTFSTTASGNAVFECKLLLLHAKKKFHEILQNLRNWTVRFFHIEAGFEQTAGALKTDLQFKGHLSMCRACDEYFSALATFGQLYMTL</sequence>